<keyword evidence="1" id="KW-0256">Endoplasmic reticulum</keyword>
<accession>A0A1L0DKR4</accession>
<feature type="compositionally biased region" description="Polar residues" evidence="2">
    <location>
        <begin position="213"/>
        <end position="228"/>
    </location>
</feature>
<dbReference type="GO" id="GO:1903373">
    <property type="term" value="P:positive regulation of endoplasmic reticulum tubular network organization"/>
    <property type="evidence" value="ECO:0007669"/>
    <property type="project" value="UniProtKB-UniRule"/>
</dbReference>
<protein>
    <recommendedName>
        <fullName evidence="1">Endoplasmic reticulum junction formation protein lunapark</fullName>
    </recommendedName>
</protein>
<dbReference type="PANTHER" id="PTHR22166">
    <property type="entry name" value="ENDOPLASMIC RETICULUM JUNCTION FORMATION PROTEIN LUNAPARK"/>
    <property type="match status" value="1"/>
</dbReference>
<name>A0A1L0DKR4_9ASCO</name>
<dbReference type="GO" id="GO:0098826">
    <property type="term" value="C:endoplasmic reticulum tubular network membrane"/>
    <property type="evidence" value="ECO:0007669"/>
    <property type="project" value="UniProtKB-UniRule"/>
</dbReference>
<gene>
    <name evidence="4" type="ORF">SAMEA4029009_CIC11G00000003919</name>
</gene>
<comment type="domain">
    <text evidence="1">The C4-type zinc finger motif is necessary both for its ER three-way tubular junction localization and formation.</text>
</comment>
<keyword evidence="1" id="KW-0479">Metal-binding</keyword>
<feature type="domain" description="Lunapark zinc ribbon" evidence="3">
    <location>
        <begin position="264"/>
        <end position="319"/>
    </location>
</feature>
<evidence type="ECO:0000313" key="4">
    <source>
        <dbReference type="EMBL" id="SGZ57156.1"/>
    </source>
</evidence>
<keyword evidence="1" id="KW-0863">Zinc-finger</keyword>
<dbReference type="GO" id="GO:0071788">
    <property type="term" value="P:endoplasmic reticulum tubular network maintenance"/>
    <property type="evidence" value="ECO:0007669"/>
    <property type="project" value="UniProtKB-UniRule"/>
</dbReference>
<comment type="subcellular location">
    <subcellularLocation>
        <location evidence="1">Endoplasmic reticulum membrane</location>
        <topology evidence="1">Multi-pass membrane protein</topology>
    </subcellularLocation>
</comment>
<dbReference type="InterPro" id="IPR019273">
    <property type="entry name" value="Lunapark_Znf"/>
</dbReference>
<feature type="region of interest" description="Disordered" evidence="2">
    <location>
        <begin position="157"/>
        <end position="257"/>
    </location>
</feature>
<dbReference type="EMBL" id="LT635768">
    <property type="protein sequence ID" value="SGZ57156.1"/>
    <property type="molecule type" value="Genomic_DNA"/>
</dbReference>
<feature type="compositionally biased region" description="Basic and acidic residues" evidence="2">
    <location>
        <begin position="240"/>
        <end position="249"/>
    </location>
</feature>
<feature type="compositionally biased region" description="Low complexity" evidence="2">
    <location>
        <begin position="176"/>
        <end position="197"/>
    </location>
</feature>
<evidence type="ECO:0000256" key="2">
    <source>
        <dbReference type="SAM" id="MobiDB-lite"/>
    </source>
</evidence>
<dbReference type="InterPro" id="IPR040115">
    <property type="entry name" value="Lnp"/>
</dbReference>
<proteinExistence type="inferred from homology"/>
<sequence length="409" mass="44175">MGFLSFFKLNLFDPDAFDKELTALTQAISRTRNQVTALSVKRKAVSRNITYPLAIAYVAWIAYRYRVSLNNLGPLALGKSHFAIFLSGQDTQDLLYTVLFPLVIATLVFLLDTLFDLWISSKNKSLQGLLKRHKSKIEDLKRVTNFNTTSLLLQKYSKEGDPQLSSDNGGKKKAKGQNQANASQKPGVNSGTSTGSSLGQSDQRPKKLPATINRPNIQVNGSNPQGNGANYPVGGPHGQSDTRRTDASVRRSSPVQGPVHKSLQDRLLDYIIGSEHNESVESRYALICSNCYTHNGLAPPGCTDPHTVTYICRQCGYINGALDTPPSSGTPGSGVGSAVSSMPLSNQASPTFIVTSPSLDSAEKSSTLDPVDVNAVEAEIVDESKGETKESKNDAIDVLEDISKAEKPE</sequence>
<organism evidence="4 5">
    <name type="scientific">Sungouiella intermedia</name>
    <dbReference type="NCBI Taxonomy" id="45354"/>
    <lineage>
        <taxon>Eukaryota</taxon>
        <taxon>Fungi</taxon>
        <taxon>Dikarya</taxon>
        <taxon>Ascomycota</taxon>
        <taxon>Saccharomycotina</taxon>
        <taxon>Pichiomycetes</taxon>
        <taxon>Metschnikowiaceae</taxon>
        <taxon>Sungouiella</taxon>
    </lineage>
</organism>
<dbReference type="Proteomes" id="UP000182259">
    <property type="component" value="Chromosome V"/>
</dbReference>
<comment type="function">
    <text evidence="1">Plays a role in determining ER morphology.</text>
</comment>
<dbReference type="PANTHER" id="PTHR22166:SF12">
    <property type="entry name" value="ENDOPLASMIC RETICULUM JUNCTION FORMATION PROTEIN LUNAPARK"/>
    <property type="match status" value="1"/>
</dbReference>
<dbReference type="Pfam" id="PF10058">
    <property type="entry name" value="Zn_ribbon_10"/>
    <property type="match status" value="1"/>
</dbReference>
<keyword evidence="1" id="KW-0862">Zinc</keyword>
<evidence type="ECO:0000256" key="1">
    <source>
        <dbReference type="RuleBase" id="RU367073"/>
    </source>
</evidence>
<feature type="region of interest" description="Disordered" evidence="2">
    <location>
        <begin position="382"/>
        <end position="409"/>
    </location>
</feature>
<comment type="similarity">
    <text evidence="1">Belongs to the lunapark family.</text>
</comment>
<dbReference type="AlphaFoldDB" id="A0A1L0DKR4"/>
<dbReference type="GO" id="GO:0008270">
    <property type="term" value="F:zinc ion binding"/>
    <property type="evidence" value="ECO:0007669"/>
    <property type="project" value="UniProtKB-KW"/>
</dbReference>
<reference evidence="4 5" key="1">
    <citation type="submission" date="2016-10" db="EMBL/GenBank/DDBJ databases">
        <authorList>
            <person name="de Groot N.N."/>
        </authorList>
    </citation>
    <scope>NUCLEOTIDE SEQUENCE [LARGE SCALE GENOMIC DNA]</scope>
    <source>
        <strain evidence="4 5">PYCC 4715</strain>
    </source>
</reference>
<evidence type="ECO:0000259" key="3">
    <source>
        <dbReference type="Pfam" id="PF10058"/>
    </source>
</evidence>
<evidence type="ECO:0000313" key="5">
    <source>
        <dbReference type="Proteomes" id="UP000182259"/>
    </source>
</evidence>